<evidence type="ECO:0000313" key="2">
    <source>
        <dbReference type="Proteomes" id="UP000232196"/>
    </source>
</evidence>
<dbReference type="Proteomes" id="UP000232196">
    <property type="component" value="Unassembled WGS sequence"/>
</dbReference>
<reference evidence="1 2" key="1">
    <citation type="submission" date="2017-07" db="EMBL/GenBank/DDBJ databases">
        <title>Leptospira spp. isolated from tropical soils.</title>
        <authorList>
            <person name="Thibeaux R."/>
            <person name="Iraola G."/>
            <person name="Ferres I."/>
            <person name="Bierque E."/>
            <person name="Girault D."/>
            <person name="Soupe-Gilbert M.-E."/>
            <person name="Picardeau M."/>
            <person name="Goarant C."/>
        </authorList>
    </citation>
    <scope>NUCLEOTIDE SEQUENCE [LARGE SCALE GENOMIC DNA]</scope>
    <source>
        <strain evidence="1 2">MCA1-C-A1</strain>
    </source>
</reference>
<organism evidence="1 2">
    <name type="scientific">Leptospira hartskeerlii</name>
    <dbReference type="NCBI Taxonomy" id="2023177"/>
    <lineage>
        <taxon>Bacteria</taxon>
        <taxon>Pseudomonadati</taxon>
        <taxon>Spirochaetota</taxon>
        <taxon>Spirochaetia</taxon>
        <taxon>Leptospirales</taxon>
        <taxon>Leptospiraceae</taxon>
        <taxon>Leptospira</taxon>
    </lineage>
</organism>
<keyword evidence="2" id="KW-1185">Reference proteome</keyword>
<proteinExistence type="predicted"/>
<protein>
    <submittedName>
        <fullName evidence="1">Uncharacterized protein</fullName>
    </submittedName>
</protein>
<dbReference type="EMBL" id="NPDN01000003">
    <property type="protein sequence ID" value="PJZ26008.1"/>
    <property type="molecule type" value="Genomic_DNA"/>
</dbReference>
<gene>
    <name evidence="1" type="ORF">CH357_05755</name>
</gene>
<dbReference type="AlphaFoldDB" id="A0A2M9XE84"/>
<comment type="caution">
    <text evidence="1">The sequence shown here is derived from an EMBL/GenBank/DDBJ whole genome shotgun (WGS) entry which is preliminary data.</text>
</comment>
<evidence type="ECO:0000313" key="1">
    <source>
        <dbReference type="EMBL" id="PJZ26008.1"/>
    </source>
</evidence>
<dbReference type="OrthoDB" id="343062at2"/>
<sequence>MEGRSFSQVLGSVLIFLLIGNLSIFAQDTKLPDLMSPDPVKTKKVKDRPKIFRHNQLTIVEKPYKAPSSIPSNFVPDDSEVLFFTELKADRLLDNKEAVVVFKTSLPKTTMERYYEYLISSFGHKILQSQKSEEKSLYLVDVLRHKILAITIHSEEKGSTVKLFQKTTSGGF</sequence>
<accession>A0A2M9XE84</accession>
<name>A0A2M9XE84_9LEPT</name>